<dbReference type="AlphaFoldDB" id="A0A1J1I3E7"/>
<name>A0A1J1I3E7_9DIPT</name>
<keyword evidence="2" id="KW-1185">Reference proteome</keyword>
<reference evidence="1 2" key="1">
    <citation type="submission" date="2015-04" db="EMBL/GenBank/DDBJ databases">
        <authorList>
            <person name="Syromyatnikov M.Y."/>
            <person name="Popov V.N."/>
        </authorList>
    </citation>
    <scope>NUCLEOTIDE SEQUENCE [LARGE SCALE GENOMIC DNA]</scope>
</reference>
<evidence type="ECO:0000313" key="2">
    <source>
        <dbReference type="Proteomes" id="UP000183832"/>
    </source>
</evidence>
<organism evidence="1 2">
    <name type="scientific">Clunio marinus</name>
    <dbReference type="NCBI Taxonomy" id="568069"/>
    <lineage>
        <taxon>Eukaryota</taxon>
        <taxon>Metazoa</taxon>
        <taxon>Ecdysozoa</taxon>
        <taxon>Arthropoda</taxon>
        <taxon>Hexapoda</taxon>
        <taxon>Insecta</taxon>
        <taxon>Pterygota</taxon>
        <taxon>Neoptera</taxon>
        <taxon>Endopterygota</taxon>
        <taxon>Diptera</taxon>
        <taxon>Nematocera</taxon>
        <taxon>Chironomoidea</taxon>
        <taxon>Chironomidae</taxon>
        <taxon>Clunio</taxon>
    </lineage>
</organism>
<sequence>MVPMTAEKEKIPTDDRAFINNKTAQLVMRIQKFQYEFSEEFSAPNIAKNFMNTKKQNLKLFLMKCDKLLSTRQLGLVRILMQNLIVSA</sequence>
<dbReference type="OrthoDB" id="7459479at2759"/>
<dbReference type="Proteomes" id="UP000183832">
    <property type="component" value="Unassembled WGS sequence"/>
</dbReference>
<accession>A0A1J1I3E7</accession>
<dbReference type="EMBL" id="CVRI01000035">
    <property type="protein sequence ID" value="CRK92881.1"/>
    <property type="molecule type" value="Genomic_DNA"/>
</dbReference>
<protein>
    <submittedName>
        <fullName evidence="1">CLUMA_CG006410, isoform A</fullName>
    </submittedName>
</protein>
<evidence type="ECO:0000313" key="1">
    <source>
        <dbReference type="EMBL" id="CRK92881.1"/>
    </source>
</evidence>
<proteinExistence type="predicted"/>
<gene>
    <name evidence="1" type="ORF">CLUMA_CG006410</name>
</gene>